<dbReference type="RefSeq" id="WP_376801112.1">
    <property type="nucleotide sequence ID" value="NZ_DBNB01000006.1"/>
</dbReference>
<evidence type="ECO:0000313" key="3">
    <source>
        <dbReference type="Proteomes" id="UP000192872"/>
    </source>
</evidence>
<feature type="compositionally biased region" description="Basic and acidic residues" evidence="1">
    <location>
        <begin position="94"/>
        <end position="105"/>
    </location>
</feature>
<protein>
    <submittedName>
        <fullName evidence="2">Uncharacterized protein</fullName>
    </submittedName>
</protein>
<name>A0A1W9I1L6_9HYPH</name>
<evidence type="ECO:0000313" key="2">
    <source>
        <dbReference type="EMBL" id="OQW53603.1"/>
    </source>
</evidence>
<accession>A0A1W9I1L6</accession>
<reference evidence="2 3" key="1">
    <citation type="journal article" date="2017" name="Water Res.">
        <title>Comammox in drinking water systems.</title>
        <authorList>
            <person name="Wang Y."/>
            <person name="Ma L."/>
            <person name="Mao Y."/>
            <person name="Jiang X."/>
            <person name="Xia Y."/>
            <person name="Yu K."/>
            <person name="Li B."/>
            <person name="Zhang T."/>
        </authorList>
    </citation>
    <scope>NUCLEOTIDE SEQUENCE [LARGE SCALE GENOMIC DNA]</scope>
    <source>
        <strain evidence="2">SG_bin8</strain>
    </source>
</reference>
<organism evidence="2 3">
    <name type="scientific">Candidatus Raskinella chloraquaticus</name>
    <dbReference type="NCBI Taxonomy" id="1951219"/>
    <lineage>
        <taxon>Bacteria</taxon>
        <taxon>Pseudomonadati</taxon>
        <taxon>Pseudomonadota</taxon>
        <taxon>Alphaproteobacteria</taxon>
        <taxon>Hyphomicrobiales</taxon>
        <taxon>Phreatobacteraceae</taxon>
        <taxon>Candidatus Raskinella</taxon>
    </lineage>
</organism>
<feature type="compositionally biased region" description="Pro residues" evidence="1">
    <location>
        <begin position="35"/>
        <end position="47"/>
    </location>
</feature>
<feature type="region of interest" description="Disordered" evidence="1">
    <location>
        <begin position="93"/>
        <end position="114"/>
    </location>
</feature>
<sequence>MSTTAIPALASPNAPLDRRPAPEERPVPARAARAPEPPAARPAPPVARRPIATAYTVDQATRSLVYQVTSTTSGDVVFQSPSEDALRARAYAESVDRQRVEHPPQSDKPATVIA</sequence>
<dbReference type="Proteomes" id="UP000192872">
    <property type="component" value="Unassembled WGS sequence"/>
</dbReference>
<dbReference type="AlphaFoldDB" id="A0A1W9I1L6"/>
<proteinExistence type="predicted"/>
<feature type="compositionally biased region" description="Basic and acidic residues" evidence="1">
    <location>
        <begin position="16"/>
        <end position="27"/>
    </location>
</feature>
<comment type="caution">
    <text evidence="2">The sequence shown here is derived from an EMBL/GenBank/DDBJ whole genome shotgun (WGS) entry which is preliminary data.</text>
</comment>
<evidence type="ECO:0000256" key="1">
    <source>
        <dbReference type="SAM" id="MobiDB-lite"/>
    </source>
</evidence>
<feature type="region of interest" description="Disordered" evidence="1">
    <location>
        <begin position="1"/>
        <end position="50"/>
    </location>
</feature>
<gene>
    <name evidence="2" type="ORF">A4S15_04970</name>
</gene>
<dbReference type="EMBL" id="LWDL01000008">
    <property type="protein sequence ID" value="OQW53603.1"/>
    <property type="molecule type" value="Genomic_DNA"/>
</dbReference>